<dbReference type="PANTHER" id="PTHR31744">
    <property type="entry name" value="PROTEIN CUP-SHAPED COTYLEDON 2-RELATED"/>
    <property type="match status" value="1"/>
</dbReference>
<evidence type="ECO:0000256" key="3">
    <source>
        <dbReference type="ARBA" id="ARBA00023163"/>
    </source>
</evidence>
<evidence type="ECO:0000259" key="5">
    <source>
        <dbReference type="PROSITE" id="PS51005"/>
    </source>
</evidence>
<dbReference type="PANTHER" id="PTHR31744:SF210">
    <property type="entry name" value="NAC DOMAIN-CONTAINING PROTEIN 86-LIKE"/>
    <property type="match status" value="1"/>
</dbReference>
<dbReference type="PROSITE" id="PS51005">
    <property type="entry name" value="NAC"/>
    <property type="match status" value="1"/>
</dbReference>
<evidence type="ECO:0000313" key="6">
    <source>
        <dbReference type="EMBL" id="KAK0580598.1"/>
    </source>
</evidence>
<accession>A0AA39RUY7</accession>
<evidence type="ECO:0000256" key="1">
    <source>
        <dbReference type="ARBA" id="ARBA00023015"/>
    </source>
</evidence>
<feature type="domain" description="NAC" evidence="5">
    <location>
        <begin position="13"/>
        <end position="174"/>
    </location>
</feature>
<evidence type="ECO:0000313" key="7">
    <source>
        <dbReference type="Proteomes" id="UP001168877"/>
    </source>
</evidence>
<organism evidence="6 7">
    <name type="scientific">Acer saccharum</name>
    <name type="common">Sugar maple</name>
    <dbReference type="NCBI Taxonomy" id="4024"/>
    <lineage>
        <taxon>Eukaryota</taxon>
        <taxon>Viridiplantae</taxon>
        <taxon>Streptophyta</taxon>
        <taxon>Embryophyta</taxon>
        <taxon>Tracheophyta</taxon>
        <taxon>Spermatophyta</taxon>
        <taxon>Magnoliopsida</taxon>
        <taxon>eudicotyledons</taxon>
        <taxon>Gunneridae</taxon>
        <taxon>Pentapetalae</taxon>
        <taxon>rosids</taxon>
        <taxon>malvids</taxon>
        <taxon>Sapindales</taxon>
        <taxon>Sapindaceae</taxon>
        <taxon>Hippocastanoideae</taxon>
        <taxon>Acereae</taxon>
        <taxon>Acer</taxon>
    </lineage>
</organism>
<keyword evidence="1" id="KW-0805">Transcription regulation</keyword>
<dbReference type="InterPro" id="IPR036093">
    <property type="entry name" value="NAC_dom_sf"/>
</dbReference>
<comment type="caution">
    <text evidence="6">The sequence shown here is derived from an EMBL/GenBank/DDBJ whole genome shotgun (WGS) entry which is preliminary data.</text>
</comment>
<keyword evidence="2" id="KW-0238">DNA-binding</keyword>
<gene>
    <name evidence="6" type="ORF">LWI29_003964</name>
</gene>
<sequence length="372" mass="42005">MEDEEQRNQLDDDLVGYRFHPTEEEIVSYFLEEKLRGRDYRVRAINEVDINKFEPWVLPRFSAIESEDPTPFVLCRLKKKSKGGDEPSPPQLASNSGNCLNVNIVPQSQSLFKDDELSALQLLIDRAQGPSCSNDSSRSQLYIREQEDDLLDSMWASGEEQHLHENVQTRLHDFKPMKSVSGYIADSSNLPVAQSGSSDGSIVLQAFGHHFKPDKPKELPEKPKEMPVIRCVANSGNFRPVQQSGSRRYGPIVLQQSDSSDSAIETTHEQRGKVMRTPRIVAQEQGGGPIYATLQCSTSSKQQLQCGYDESYKKPWEKPKEPKMAPSRKGSYIYLETPAWSHKQYPPSVYIKNIVVASILLAFFVGEMVSLH</sequence>
<keyword evidence="3" id="KW-0804">Transcription</keyword>
<dbReference type="Pfam" id="PF02365">
    <property type="entry name" value="NAM"/>
    <property type="match status" value="1"/>
</dbReference>
<dbReference type="GO" id="GO:0006355">
    <property type="term" value="P:regulation of DNA-templated transcription"/>
    <property type="evidence" value="ECO:0007669"/>
    <property type="project" value="InterPro"/>
</dbReference>
<dbReference type="Proteomes" id="UP001168877">
    <property type="component" value="Unassembled WGS sequence"/>
</dbReference>
<reference evidence="6" key="1">
    <citation type="journal article" date="2022" name="Plant J.">
        <title>Strategies of tolerance reflected in two North American maple genomes.</title>
        <authorList>
            <person name="McEvoy S.L."/>
            <person name="Sezen U.U."/>
            <person name="Trouern-Trend A."/>
            <person name="McMahon S.M."/>
            <person name="Schaberg P.G."/>
            <person name="Yang J."/>
            <person name="Wegrzyn J.L."/>
            <person name="Swenson N.G."/>
        </authorList>
    </citation>
    <scope>NUCLEOTIDE SEQUENCE</scope>
    <source>
        <strain evidence="6">NS2018</strain>
    </source>
</reference>
<dbReference type="Gene3D" id="2.170.150.80">
    <property type="entry name" value="NAC domain"/>
    <property type="match status" value="1"/>
</dbReference>
<evidence type="ECO:0000256" key="4">
    <source>
        <dbReference type="ARBA" id="ARBA00023242"/>
    </source>
</evidence>
<dbReference type="SUPFAM" id="SSF101941">
    <property type="entry name" value="NAC domain"/>
    <property type="match status" value="1"/>
</dbReference>
<keyword evidence="4" id="KW-0539">Nucleus</keyword>
<reference evidence="6" key="2">
    <citation type="submission" date="2023-06" db="EMBL/GenBank/DDBJ databases">
        <authorList>
            <person name="Swenson N.G."/>
            <person name="Wegrzyn J.L."/>
            <person name="Mcevoy S.L."/>
        </authorList>
    </citation>
    <scope>NUCLEOTIDE SEQUENCE</scope>
    <source>
        <strain evidence="6">NS2018</strain>
        <tissue evidence="6">Leaf</tissue>
    </source>
</reference>
<proteinExistence type="predicted"/>
<dbReference type="AlphaFoldDB" id="A0AA39RUY7"/>
<protein>
    <recommendedName>
        <fullName evidence="5">NAC domain-containing protein</fullName>
    </recommendedName>
</protein>
<evidence type="ECO:0000256" key="2">
    <source>
        <dbReference type="ARBA" id="ARBA00023125"/>
    </source>
</evidence>
<keyword evidence="7" id="KW-1185">Reference proteome</keyword>
<dbReference type="InterPro" id="IPR003441">
    <property type="entry name" value="NAC-dom"/>
</dbReference>
<dbReference type="EMBL" id="JAUESC010000384">
    <property type="protein sequence ID" value="KAK0580598.1"/>
    <property type="molecule type" value="Genomic_DNA"/>
</dbReference>
<name>A0AA39RUY7_ACESA</name>
<dbReference type="GO" id="GO:0003677">
    <property type="term" value="F:DNA binding"/>
    <property type="evidence" value="ECO:0007669"/>
    <property type="project" value="UniProtKB-KW"/>
</dbReference>